<protein>
    <submittedName>
        <fullName evidence="5">SHSP domain-containing protein</fullName>
    </submittedName>
</protein>
<feature type="domain" description="SHSP" evidence="3">
    <location>
        <begin position="16"/>
        <end position="111"/>
    </location>
</feature>
<dbReference type="PROSITE" id="PS01031">
    <property type="entry name" value="SHSP"/>
    <property type="match status" value="1"/>
</dbReference>
<dbReference type="PANTHER" id="PTHR45640">
    <property type="entry name" value="HEAT SHOCK PROTEIN HSP-12.2-RELATED"/>
    <property type="match status" value="1"/>
</dbReference>
<dbReference type="AlphaFoldDB" id="A0A914BZT6"/>
<dbReference type="PANTHER" id="PTHR45640:SF35">
    <property type="entry name" value="HEAT SHOCK PROTEIN HSP-12.2"/>
    <property type="match status" value="1"/>
</dbReference>
<evidence type="ECO:0000256" key="2">
    <source>
        <dbReference type="RuleBase" id="RU003616"/>
    </source>
</evidence>
<dbReference type="GO" id="GO:0009408">
    <property type="term" value="P:response to heat"/>
    <property type="evidence" value="ECO:0007669"/>
    <property type="project" value="TreeGrafter"/>
</dbReference>
<evidence type="ECO:0000259" key="3">
    <source>
        <dbReference type="PROSITE" id="PS01031"/>
    </source>
</evidence>
<reference evidence="5" key="1">
    <citation type="submission" date="2022-11" db="UniProtKB">
        <authorList>
            <consortium name="WormBaseParasite"/>
        </authorList>
    </citation>
    <scope>IDENTIFICATION</scope>
</reference>
<dbReference type="SUPFAM" id="SSF49764">
    <property type="entry name" value="HSP20-like chaperones"/>
    <property type="match status" value="1"/>
</dbReference>
<dbReference type="GO" id="GO:0042026">
    <property type="term" value="P:protein refolding"/>
    <property type="evidence" value="ECO:0007669"/>
    <property type="project" value="TreeGrafter"/>
</dbReference>
<dbReference type="Proteomes" id="UP000887540">
    <property type="component" value="Unplaced"/>
</dbReference>
<keyword evidence="4" id="KW-1185">Reference proteome</keyword>
<dbReference type="GO" id="GO:0005634">
    <property type="term" value="C:nucleus"/>
    <property type="evidence" value="ECO:0007669"/>
    <property type="project" value="TreeGrafter"/>
</dbReference>
<dbReference type="CDD" id="cd06526">
    <property type="entry name" value="metazoan_ACD"/>
    <property type="match status" value="1"/>
</dbReference>
<comment type="similarity">
    <text evidence="1 2">Belongs to the small heat shock protein (HSP20) family.</text>
</comment>
<proteinExistence type="inferred from homology"/>
<dbReference type="WBParaSite" id="ACRNAN_Path_1393.g5447.t1">
    <property type="protein sequence ID" value="ACRNAN_Path_1393.g5447.t1"/>
    <property type="gene ID" value="ACRNAN_Path_1393.g5447"/>
</dbReference>
<dbReference type="InterPro" id="IPR002068">
    <property type="entry name" value="A-crystallin/Hsp20_dom"/>
</dbReference>
<evidence type="ECO:0000256" key="1">
    <source>
        <dbReference type="PROSITE-ProRule" id="PRU00285"/>
    </source>
</evidence>
<dbReference type="Pfam" id="PF00011">
    <property type="entry name" value="HSP20"/>
    <property type="match status" value="1"/>
</dbReference>
<dbReference type="InterPro" id="IPR001436">
    <property type="entry name" value="Alpha-crystallin/sHSP_animal"/>
</dbReference>
<dbReference type="Gene3D" id="2.60.40.790">
    <property type="match status" value="1"/>
</dbReference>
<dbReference type="GO" id="GO:0005737">
    <property type="term" value="C:cytoplasm"/>
    <property type="evidence" value="ECO:0007669"/>
    <property type="project" value="TreeGrafter"/>
</dbReference>
<name>A0A914BZT6_9BILA</name>
<accession>A0A914BZT6</accession>
<evidence type="ECO:0000313" key="4">
    <source>
        <dbReference type="Proteomes" id="UP000887540"/>
    </source>
</evidence>
<organism evidence="4 5">
    <name type="scientific">Acrobeloides nanus</name>
    <dbReference type="NCBI Taxonomy" id="290746"/>
    <lineage>
        <taxon>Eukaryota</taxon>
        <taxon>Metazoa</taxon>
        <taxon>Ecdysozoa</taxon>
        <taxon>Nematoda</taxon>
        <taxon>Chromadorea</taxon>
        <taxon>Rhabditida</taxon>
        <taxon>Tylenchina</taxon>
        <taxon>Cephalobomorpha</taxon>
        <taxon>Cephaloboidea</taxon>
        <taxon>Cephalobidae</taxon>
        <taxon>Acrobeloides</taxon>
    </lineage>
</organism>
<evidence type="ECO:0000313" key="5">
    <source>
        <dbReference type="WBParaSite" id="ACRNAN_Path_1393.g5447.t1"/>
    </source>
</evidence>
<sequence>MTTIEVQHNWEGEEWDWPFQHNDGIVKVHNGPERFEVGLEASYFRPNEIQVNIVDHTLMVRCKHESRYDQHGVVAREISRNYHLPDDVETTSFKCHLDKKGILRIFANKKH</sequence>
<dbReference type="GO" id="GO:0051082">
    <property type="term" value="F:unfolded protein binding"/>
    <property type="evidence" value="ECO:0007669"/>
    <property type="project" value="TreeGrafter"/>
</dbReference>
<dbReference type="InterPro" id="IPR008978">
    <property type="entry name" value="HSP20-like_chaperone"/>
</dbReference>